<dbReference type="Proteomes" id="UP000094336">
    <property type="component" value="Unassembled WGS sequence"/>
</dbReference>
<gene>
    <name evidence="3" type="ORF">BABINDRAFT_161722</name>
</gene>
<evidence type="ECO:0000259" key="2">
    <source>
        <dbReference type="PROSITE" id="PS50174"/>
    </source>
</evidence>
<dbReference type="SMART" id="SM00443">
    <property type="entry name" value="G_patch"/>
    <property type="match status" value="1"/>
</dbReference>
<dbReference type="STRING" id="984486.A0A1E3QNT7"/>
<dbReference type="PROSITE" id="PS50174">
    <property type="entry name" value="G_PATCH"/>
    <property type="match status" value="1"/>
</dbReference>
<feature type="domain" description="G-patch" evidence="2">
    <location>
        <begin position="105"/>
        <end position="151"/>
    </location>
</feature>
<evidence type="ECO:0000256" key="1">
    <source>
        <dbReference type="SAM" id="MobiDB-lite"/>
    </source>
</evidence>
<dbReference type="InterPro" id="IPR000467">
    <property type="entry name" value="G_patch_dom"/>
</dbReference>
<dbReference type="GO" id="GO:0003676">
    <property type="term" value="F:nucleic acid binding"/>
    <property type="evidence" value="ECO:0007669"/>
    <property type="project" value="InterPro"/>
</dbReference>
<proteinExistence type="predicted"/>
<dbReference type="OrthoDB" id="4822at2759"/>
<dbReference type="PANTHER" id="PTHR23329">
    <property type="entry name" value="TUFTELIN-INTERACTING PROTEIN 11-RELATED"/>
    <property type="match status" value="1"/>
</dbReference>
<evidence type="ECO:0000313" key="4">
    <source>
        <dbReference type="Proteomes" id="UP000094336"/>
    </source>
</evidence>
<dbReference type="InterPro" id="IPR045211">
    <property type="entry name" value="TFP11/STIP/Ntr1"/>
</dbReference>
<keyword evidence="4" id="KW-1185">Reference proteome</keyword>
<protein>
    <recommendedName>
        <fullName evidence="2">G-patch domain-containing protein</fullName>
    </recommendedName>
</protein>
<feature type="region of interest" description="Disordered" evidence="1">
    <location>
        <begin position="1"/>
        <end position="36"/>
    </location>
</feature>
<accession>A0A1E3QNT7</accession>
<dbReference type="GeneID" id="30146826"/>
<dbReference type="EMBL" id="KV454432">
    <property type="protein sequence ID" value="ODQ79310.1"/>
    <property type="molecule type" value="Genomic_DNA"/>
</dbReference>
<dbReference type="GO" id="GO:0000390">
    <property type="term" value="P:spliceosomal complex disassembly"/>
    <property type="evidence" value="ECO:0007669"/>
    <property type="project" value="InterPro"/>
</dbReference>
<sequence>MNSQTKRKYESDNLNPLPAPEPNFMRFTKLSSTPDALMESDEEYEIRPLMKSMLQQNIDDEYSDLEDDSEGPLVPALTQSPLLMTQRPTPTVKVSQYQDSKLSATYGIGAKLLRQMGYVQGKGLGKDGSGIVKPIETKLRPQGMGVGGIKEFKNNMPGQKDLDLSDDEGVAAKPAVSFTKFQEKDLYTLIQELGAKNVAIPLRIRQISDENSSEVTTDREKMQFMKLVGHSSGKSDLSPSYDITRLRSELSKINDELASNQANRLLSVQSAKELETTLEKMSSVTSFLSHITQKVDGIKALIDTSDQDLYSIIALVNTKLGAIMDKVIGLPDLALPLLKDDGFSVEALLVSIFEVLFHDMIKHAATTGSSDSNRDPAISYLPWDLTDLEGSSRIRDCLLAWKLMVVDPLAAKSLIESSNDPLTLNYFQSMVAKQWLPNFMHLLSDGQPLIKEPSLIISIFLDWESTIGREFFEEHVLLGVLVPKFELILQEQWKVCWNSASLTQPHIWLLDWIEIVGAQKRSMTKLVRMVFDKYISAMSVTWLTVGHECLPTGLDKWAQAFRENQLITNNCQAVKILTEQIITYLHGNFRISLKTQDLTPLWAAIEFQNLILQDNSKFNTILRRIFFPETERVLLSWLNRSSVDLYEVSVWMEMWYDWWLEEYCRDDPQRVSEIRLAFRIEFQKLNTLMGVHGETFRDTATSLLPPSYTTAAAIVHEVFLQVVYDNVDREVNVDGIPTDLLKTTFKDLIETYCANNDLFFQALNKFHDTLGLPIFRISRTGTSKNSVCCYWTEDVLWVSPKDEYTPVSLDDLASLVPT</sequence>
<evidence type="ECO:0000313" key="3">
    <source>
        <dbReference type="EMBL" id="ODQ79310.1"/>
    </source>
</evidence>
<reference evidence="4" key="1">
    <citation type="submission" date="2016-05" db="EMBL/GenBank/DDBJ databases">
        <title>Comparative genomics of biotechnologically important yeasts.</title>
        <authorList>
            <consortium name="DOE Joint Genome Institute"/>
            <person name="Riley R."/>
            <person name="Haridas S."/>
            <person name="Wolfe K.H."/>
            <person name="Lopes M.R."/>
            <person name="Hittinger C.T."/>
            <person name="Goker M."/>
            <person name="Salamov A."/>
            <person name="Wisecaver J."/>
            <person name="Long T.M."/>
            <person name="Aerts A.L."/>
            <person name="Barry K."/>
            <person name="Choi C."/>
            <person name="Clum A."/>
            <person name="Coughlan A.Y."/>
            <person name="Deshpande S."/>
            <person name="Douglass A.P."/>
            <person name="Hanson S.J."/>
            <person name="Klenk H.-P."/>
            <person name="Labutti K."/>
            <person name="Lapidus A."/>
            <person name="Lindquist E."/>
            <person name="Lipzen A."/>
            <person name="Meier-Kolthoff J.P."/>
            <person name="Ohm R.A."/>
            <person name="Otillar R.P."/>
            <person name="Pangilinan J."/>
            <person name="Peng Y."/>
            <person name="Rokas A."/>
            <person name="Rosa C.A."/>
            <person name="Scheuner C."/>
            <person name="Sibirny A.A."/>
            <person name="Slot J.C."/>
            <person name="Stielow J.B."/>
            <person name="Sun H."/>
            <person name="Kurtzman C.P."/>
            <person name="Blackwell M."/>
            <person name="Grigoriev I.V."/>
            <person name="Jeffries T.W."/>
        </authorList>
    </citation>
    <scope>NUCLEOTIDE SEQUENCE [LARGE SCALE GENOMIC DNA]</scope>
    <source>
        <strain evidence="4">NRRL Y-12698</strain>
    </source>
</reference>
<dbReference type="PANTHER" id="PTHR23329:SF1">
    <property type="entry name" value="TUFTELIN-INTERACTING PROTEIN 11"/>
    <property type="match status" value="1"/>
</dbReference>
<dbReference type="GO" id="GO:0071008">
    <property type="term" value="C:U2-type post-mRNA release spliceosomal complex"/>
    <property type="evidence" value="ECO:0007669"/>
    <property type="project" value="TreeGrafter"/>
</dbReference>
<dbReference type="RefSeq" id="XP_018984638.1">
    <property type="nucleotide sequence ID" value="XM_019128973.1"/>
</dbReference>
<dbReference type="Pfam" id="PF01585">
    <property type="entry name" value="G-patch"/>
    <property type="match status" value="1"/>
</dbReference>
<name>A0A1E3QNT7_9ASCO</name>
<organism evidence="3 4">
    <name type="scientific">Babjeviella inositovora NRRL Y-12698</name>
    <dbReference type="NCBI Taxonomy" id="984486"/>
    <lineage>
        <taxon>Eukaryota</taxon>
        <taxon>Fungi</taxon>
        <taxon>Dikarya</taxon>
        <taxon>Ascomycota</taxon>
        <taxon>Saccharomycotina</taxon>
        <taxon>Pichiomycetes</taxon>
        <taxon>Serinales incertae sedis</taxon>
        <taxon>Babjeviella</taxon>
    </lineage>
</organism>
<dbReference type="AlphaFoldDB" id="A0A1E3QNT7"/>